<name>A0ABV8PZ91_9BACT</name>
<evidence type="ECO:0000313" key="7">
    <source>
        <dbReference type="EMBL" id="MFC4233364.1"/>
    </source>
</evidence>
<protein>
    <submittedName>
        <fullName evidence="7">MauE/DoxX family redox-associated membrane protein</fullName>
    </submittedName>
</protein>
<proteinExistence type="predicted"/>
<feature type="transmembrane region" description="Helical" evidence="5">
    <location>
        <begin position="73"/>
        <end position="95"/>
    </location>
</feature>
<gene>
    <name evidence="7" type="ORF">ACFOW1_15795</name>
</gene>
<feature type="transmembrane region" description="Helical" evidence="5">
    <location>
        <begin position="48"/>
        <end position="66"/>
    </location>
</feature>
<evidence type="ECO:0000256" key="5">
    <source>
        <dbReference type="SAM" id="Phobius"/>
    </source>
</evidence>
<keyword evidence="2 5" id="KW-0812">Transmembrane</keyword>
<evidence type="ECO:0000256" key="1">
    <source>
        <dbReference type="ARBA" id="ARBA00004141"/>
    </source>
</evidence>
<evidence type="ECO:0000256" key="4">
    <source>
        <dbReference type="ARBA" id="ARBA00023136"/>
    </source>
</evidence>
<dbReference type="Pfam" id="PF07291">
    <property type="entry name" value="MauE"/>
    <property type="match status" value="1"/>
</dbReference>
<feature type="transmembrane region" description="Helical" evidence="5">
    <location>
        <begin position="115"/>
        <end position="132"/>
    </location>
</feature>
<dbReference type="Proteomes" id="UP001595906">
    <property type="component" value="Unassembled WGS sequence"/>
</dbReference>
<feature type="domain" description="Methylamine utilisation protein MauE" evidence="6">
    <location>
        <begin position="7"/>
        <end position="130"/>
    </location>
</feature>
<accession>A0ABV8PZ91</accession>
<sequence length="143" mass="15956">MKKSTNIEIICGLLILLFVYTAVSKLLAYTSFVAVLDQSPLMQGKAGVIGWLLPTVELFVSILLFLPSTKEVGLYLSFGLMVLFTAYIAYMVMFTPHLPCSCGGVIKQLSWKQHLVFNAFFILVAFAGIIMFRNKNLAKHQTQ</sequence>
<organism evidence="7 8">
    <name type="scientific">Parasediminibacterium paludis</name>
    <dbReference type="NCBI Taxonomy" id="908966"/>
    <lineage>
        <taxon>Bacteria</taxon>
        <taxon>Pseudomonadati</taxon>
        <taxon>Bacteroidota</taxon>
        <taxon>Chitinophagia</taxon>
        <taxon>Chitinophagales</taxon>
        <taxon>Chitinophagaceae</taxon>
        <taxon>Parasediminibacterium</taxon>
    </lineage>
</organism>
<keyword evidence="8" id="KW-1185">Reference proteome</keyword>
<evidence type="ECO:0000259" key="6">
    <source>
        <dbReference type="Pfam" id="PF07291"/>
    </source>
</evidence>
<dbReference type="RefSeq" id="WP_379015609.1">
    <property type="nucleotide sequence ID" value="NZ_JBHSDC010000029.1"/>
</dbReference>
<reference evidence="8" key="1">
    <citation type="journal article" date="2019" name="Int. J. Syst. Evol. Microbiol.">
        <title>The Global Catalogue of Microorganisms (GCM) 10K type strain sequencing project: providing services to taxonomists for standard genome sequencing and annotation.</title>
        <authorList>
            <consortium name="The Broad Institute Genomics Platform"/>
            <consortium name="The Broad Institute Genome Sequencing Center for Infectious Disease"/>
            <person name="Wu L."/>
            <person name="Ma J."/>
        </authorList>
    </citation>
    <scope>NUCLEOTIDE SEQUENCE [LARGE SCALE GENOMIC DNA]</scope>
    <source>
        <strain evidence="8">CECT 8010</strain>
    </source>
</reference>
<dbReference type="EMBL" id="JBHSDC010000029">
    <property type="protein sequence ID" value="MFC4233364.1"/>
    <property type="molecule type" value="Genomic_DNA"/>
</dbReference>
<comment type="subcellular location">
    <subcellularLocation>
        <location evidence="1">Membrane</location>
        <topology evidence="1">Multi-pass membrane protein</topology>
    </subcellularLocation>
</comment>
<dbReference type="InterPro" id="IPR009908">
    <property type="entry name" value="Methylamine_util_MauE"/>
</dbReference>
<evidence type="ECO:0000256" key="2">
    <source>
        <dbReference type="ARBA" id="ARBA00022692"/>
    </source>
</evidence>
<evidence type="ECO:0000313" key="8">
    <source>
        <dbReference type="Proteomes" id="UP001595906"/>
    </source>
</evidence>
<comment type="caution">
    <text evidence="7">The sequence shown here is derived from an EMBL/GenBank/DDBJ whole genome shotgun (WGS) entry which is preliminary data.</text>
</comment>
<evidence type="ECO:0000256" key="3">
    <source>
        <dbReference type="ARBA" id="ARBA00022989"/>
    </source>
</evidence>
<keyword evidence="3 5" id="KW-1133">Transmembrane helix</keyword>
<keyword evidence="4 5" id="KW-0472">Membrane</keyword>